<evidence type="ECO:0000256" key="1">
    <source>
        <dbReference type="SAM" id="MobiDB-lite"/>
    </source>
</evidence>
<organism evidence="2 3">
    <name type="scientific">Triangularia verruculosa</name>
    <dbReference type="NCBI Taxonomy" id="2587418"/>
    <lineage>
        <taxon>Eukaryota</taxon>
        <taxon>Fungi</taxon>
        <taxon>Dikarya</taxon>
        <taxon>Ascomycota</taxon>
        <taxon>Pezizomycotina</taxon>
        <taxon>Sordariomycetes</taxon>
        <taxon>Sordariomycetidae</taxon>
        <taxon>Sordariales</taxon>
        <taxon>Podosporaceae</taxon>
        <taxon>Triangularia</taxon>
    </lineage>
</organism>
<dbReference type="Proteomes" id="UP001303160">
    <property type="component" value="Unassembled WGS sequence"/>
</dbReference>
<sequence>MEGSHKFGRKSRRSSRTTPRATRSSVYCSTRRLTRAFWYGTQTGTDYVGYISAAVKKSRTDWVKRLNFGGTTDWAVDLMEFVSNDDDGGSDDGSNPDDKCSPDDKTYSSPPSRDGEYMRWFLMEPEYAATTGRTYITIVNLTPHPFTLQRTSKYQMDEVGANPVDTNGEAYYNIGDTGKKFKVRVTAHIPDTYPWRIVFGLSGMGKGQREQGAGEGGASDAGDYG</sequence>
<feature type="region of interest" description="Disordered" evidence="1">
    <location>
        <begin position="206"/>
        <end position="225"/>
    </location>
</feature>
<keyword evidence="3" id="KW-1185">Reference proteome</keyword>
<feature type="compositionally biased region" description="Basic residues" evidence="1">
    <location>
        <begin position="1"/>
        <end position="15"/>
    </location>
</feature>
<dbReference type="AlphaFoldDB" id="A0AAN7AQ04"/>
<evidence type="ECO:0000313" key="3">
    <source>
        <dbReference type="Proteomes" id="UP001303160"/>
    </source>
</evidence>
<gene>
    <name evidence="2" type="ORF">QBC40DRAFT_302303</name>
</gene>
<feature type="region of interest" description="Disordered" evidence="1">
    <location>
        <begin position="1"/>
        <end position="26"/>
    </location>
</feature>
<reference evidence="2" key="1">
    <citation type="journal article" date="2023" name="Mol. Phylogenet. Evol.">
        <title>Genome-scale phylogeny and comparative genomics of the fungal order Sordariales.</title>
        <authorList>
            <person name="Hensen N."/>
            <person name="Bonometti L."/>
            <person name="Westerberg I."/>
            <person name="Brannstrom I.O."/>
            <person name="Guillou S."/>
            <person name="Cros-Aarteil S."/>
            <person name="Calhoun S."/>
            <person name="Haridas S."/>
            <person name="Kuo A."/>
            <person name="Mondo S."/>
            <person name="Pangilinan J."/>
            <person name="Riley R."/>
            <person name="LaButti K."/>
            <person name="Andreopoulos B."/>
            <person name="Lipzen A."/>
            <person name="Chen C."/>
            <person name="Yan M."/>
            <person name="Daum C."/>
            <person name="Ng V."/>
            <person name="Clum A."/>
            <person name="Steindorff A."/>
            <person name="Ohm R.A."/>
            <person name="Martin F."/>
            <person name="Silar P."/>
            <person name="Natvig D.O."/>
            <person name="Lalanne C."/>
            <person name="Gautier V."/>
            <person name="Ament-Velasquez S.L."/>
            <person name="Kruys A."/>
            <person name="Hutchinson M.I."/>
            <person name="Powell A.J."/>
            <person name="Barry K."/>
            <person name="Miller A.N."/>
            <person name="Grigoriev I.V."/>
            <person name="Debuchy R."/>
            <person name="Gladieux P."/>
            <person name="Hiltunen Thoren M."/>
            <person name="Johannesson H."/>
        </authorList>
    </citation>
    <scope>NUCLEOTIDE SEQUENCE</scope>
    <source>
        <strain evidence="2">CBS 315.58</strain>
    </source>
</reference>
<feature type="compositionally biased region" description="Basic and acidic residues" evidence="1">
    <location>
        <begin position="96"/>
        <end position="106"/>
    </location>
</feature>
<feature type="compositionally biased region" description="Low complexity" evidence="1">
    <location>
        <begin position="16"/>
        <end position="25"/>
    </location>
</feature>
<feature type="compositionally biased region" description="Gly residues" evidence="1">
    <location>
        <begin position="213"/>
        <end position="225"/>
    </location>
</feature>
<evidence type="ECO:0000313" key="2">
    <source>
        <dbReference type="EMBL" id="KAK4194242.1"/>
    </source>
</evidence>
<feature type="region of interest" description="Disordered" evidence="1">
    <location>
        <begin position="85"/>
        <end position="112"/>
    </location>
</feature>
<name>A0AAN7AQ04_9PEZI</name>
<dbReference type="EMBL" id="MU864080">
    <property type="protein sequence ID" value="KAK4194242.1"/>
    <property type="molecule type" value="Genomic_DNA"/>
</dbReference>
<reference evidence="2" key="2">
    <citation type="submission" date="2023-05" db="EMBL/GenBank/DDBJ databases">
        <authorList>
            <consortium name="Lawrence Berkeley National Laboratory"/>
            <person name="Steindorff A."/>
            <person name="Hensen N."/>
            <person name="Bonometti L."/>
            <person name="Westerberg I."/>
            <person name="Brannstrom I.O."/>
            <person name="Guillou S."/>
            <person name="Cros-Aarteil S."/>
            <person name="Calhoun S."/>
            <person name="Haridas S."/>
            <person name="Kuo A."/>
            <person name="Mondo S."/>
            <person name="Pangilinan J."/>
            <person name="Riley R."/>
            <person name="Labutti K."/>
            <person name="Andreopoulos B."/>
            <person name="Lipzen A."/>
            <person name="Chen C."/>
            <person name="Yanf M."/>
            <person name="Daum C."/>
            <person name="Ng V."/>
            <person name="Clum A."/>
            <person name="Ohm R."/>
            <person name="Martin F."/>
            <person name="Silar P."/>
            <person name="Natvig D."/>
            <person name="Lalanne C."/>
            <person name="Gautier V."/>
            <person name="Ament-Velasquez S.L."/>
            <person name="Kruys A."/>
            <person name="Hutchinson M.I."/>
            <person name="Powell A.J."/>
            <person name="Barry K."/>
            <person name="Miller A.N."/>
            <person name="Grigoriev I.V."/>
            <person name="Debuchy R."/>
            <person name="Gladieux P."/>
            <person name="Thoren M.H."/>
            <person name="Johannesson H."/>
        </authorList>
    </citation>
    <scope>NUCLEOTIDE SEQUENCE</scope>
    <source>
        <strain evidence="2">CBS 315.58</strain>
    </source>
</reference>
<protein>
    <submittedName>
        <fullName evidence="2">Uncharacterized protein</fullName>
    </submittedName>
</protein>
<proteinExistence type="predicted"/>
<accession>A0AAN7AQ04</accession>
<comment type="caution">
    <text evidence="2">The sequence shown here is derived from an EMBL/GenBank/DDBJ whole genome shotgun (WGS) entry which is preliminary data.</text>
</comment>